<feature type="non-terminal residue" evidence="1">
    <location>
        <position position="1"/>
    </location>
</feature>
<name>X1CUF9_9ZZZZ</name>
<organism evidence="1">
    <name type="scientific">marine sediment metagenome</name>
    <dbReference type="NCBI Taxonomy" id="412755"/>
    <lineage>
        <taxon>unclassified sequences</taxon>
        <taxon>metagenomes</taxon>
        <taxon>ecological metagenomes</taxon>
    </lineage>
</organism>
<evidence type="ECO:0000313" key="1">
    <source>
        <dbReference type="EMBL" id="GAH12126.1"/>
    </source>
</evidence>
<accession>X1CUF9</accession>
<protein>
    <submittedName>
        <fullName evidence="1">Uncharacterized protein</fullName>
    </submittedName>
</protein>
<dbReference type="EMBL" id="BART01035209">
    <property type="protein sequence ID" value="GAH12126.1"/>
    <property type="molecule type" value="Genomic_DNA"/>
</dbReference>
<reference evidence="1" key="1">
    <citation type="journal article" date="2014" name="Front. Microbiol.">
        <title>High frequency of phylogenetically diverse reductive dehalogenase-homologous genes in deep subseafloor sedimentary metagenomes.</title>
        <authorList>
            <person name="Kawai M."/>
            <person name="Futagami T."/>
            <person name="Toyoda A."/>
            <person name="Takaki Y."/>
            <person name="Nishi S."/>
            <person name="Hori S."/>
            <person name="Arai W."/>
            <person name="Tsubouchi T."/>
            <person name="Morono Y."/>
            <person name="Uchiyama I."/>
            <person name="Ito T."/>
            <person name="Fujiyama A."/>
            <person name="Inagaki F."/>
            <person name="Takami H."/>
        </authorList>
    </citation>
    <scope>NUCLEOTIDE SEQUENCE</scope>
    <source>
        <strain evidence="1">Expedition CK06-06</strain>
    </source>
</reference>
<sequence>SNSYDPLNTEKLKFNESFWINYMQKKFNEKRISKQSIDELGKLVLKLRKESFISNIIERNYSKS</sequence>
<gene>
    <name evidence="1" type="ORF">S01H4_59903</name>
</gene>
<dbReference type="AlphaFoldDB" id="X1CUF9"/>
<comment type="caution">
    <text evidence="1">The sequence shown here is derived from an EMBL/GenBank/DDBJ whole genome shotgun (WGS) entry which is preliminary data.</text>
</comment>
<proteinExistence type="predicted"/>